<reference evidence="1 2" key="1">
    <citation type="submission" date="2016-10" db="EMBL/GenBank/DDBJ databases">
        <authorList>
            <person name="de Groot N.N."/>
        </authorList>
    </citation>
    <scope>NUCLEOTIDE SEQUENCE [LARGE SCALE GENOMIC DNA]</scope>
    <source>
        <strain evidence="1 2">CGMCC 4.5598</strain>
    </source>
</reference>
<dbReference type="EMBL" id="FOHX01000002">
    <property type="protein sequence ID" value="SET25036.1"/>
    <property type="molecule type" value="Genomic_DNA"/>
</dbReference>
<evidence type="ECO:0000313" key="1">
    <source>
        <dbReference type="EMBL" id="SET25036.1"/>
    </source>
</evidence>
<dbReference type="AlphaFoldDB" id="A0A1I0CYT1"/>
<evidence type="ECO:0000313" key="2">
    <source>
        <dbReference type="Proteomes" id="UP000199361"/>
    </source>
</evidence>
<name>A0A1I0CYT1_9ACTN</name>
<organism evidence="1 2">
    <name type="scientific">Nonomuraea wenchangensis</name>
    <dbReference type="NCBI Taxonomy" id="568860"/>
    <lineage>
        <taxon>Bacteria</taxon>
        <taxon>Bacillati</taxon>
        <taxon>Actinomycetota</taxon>
        <taxon>Actinomycetes</taxon>
        <taxon>Streptosporangiales</taxon>
        <taxon>Streptosporangiaceae</taxon>
        <taxon>Nonomuraea</taxon>
    </lineage>
</organism>
<dbReference type="RefSeq" id="WP_091078265.1">
    <property type="nucleotide sequence ID" value="NZ_FOHX01000002.1"/>
</dbReference>
<gene>
    <name evidence="1" type="ORF">SAMN05421811_102510</name>
</gene>
<accession>A0A1I0CYT1</accession>
<proteinExistence type="predicted"/>
<dbReference type="OrthoDB" id="4308386at2"/>
<sequence>MLDQLSDELHRAAADRNPLRLLDTLPRLYAAARSADEPALSAVLARLGDLFERVPVRIGARLGVLCGALAELGGDPEPVAEPLVAELADCLELAGTFAAHWRTATGEAPPEPVADDHAWTEATADRLAAAPITREAAVELADAWSLAHLRSLPVLSILQLSPRLRHALPGRERLIAALGTVLDERPDLEFLAGLLRVLDDERLVVLHRPTGRGYEVVIGGIGDNAQLHTLLADVLSGPDAEGLLEGVRPDPAWVRAATDGPADPAAPPVRGPFALLDGRGGRIWNEGRPADIPRVAGVRVLVLERSAYERSWPAGRIYPMMRPDVRLLRILPAGEAASWLARVAREARVPA</sequence>
<keyword evidence="2" id="KW-1185">Reference proteome</keyword>
<dbReference type="Proteomes" id="UP000199361">
    <property type="component" value="Unassembled WGS sequence"/>
</dbReference>
<protein>
    <submittedName>
        <fullName evidence="1">Uncharacterized protein</fullName>
    </submittedName>
</protein>
<dbReference type="STRING" id="568860.SAMN05421811_102510"/>